<proteinExistence type="predicted"/>
<dbReference type="EC" id="3.5.2.6" evidence="2"/>
<dbReference type="SMART" id="SM00671">
    <property type="entry name" value="SEL1"/>
    <property type="match status" value="4"/>
</dbReference>
<keyword evidence="5" id="KW-0802">TPR repeat</keyword>
<evidence type="ECO:0000256" key="4">
    <source>
        <dbReference type="ARBA" id="ARBA00023251"/>
    </source>
</evidence>
<dbReference type="PANTHER" id="PTHR10098">
    <property type="entry name" value="RAPSYN-RELATED"/>
    <property type="match status" value="1"/>
</dbReference>
<reference evidence="7" key="1">
    <citation type="journal article" date="2020" name="mSystems">
        <title>Genome- and Community-Level Interaction Insights into Carbon Utilization and Element Cycling Functions of Hydrothermarchaeota in Hydrothermal Sediment.</title>
        <authorList>
            <person name="Zhou Z."/>
            <person name="Liu Y."/>
            <person name="Xu W."/>
            <person name="Pan J."/>
            <person name="Luo Z.H."/>
            <person name="Li M."/>
        </authorList>
    </citation>
    <scope>NUCLEOTIDE SEQUENCE [LARGE SCALE GENOMIC DNA]</scope>
    <source>
        <strain evidence="7">SpSt-972</strain>
    </source>
</reference>
<evidence type="ECO:0000256" key="6">
    <source>
        <dbReference type="SAM" id="SignalP"/>
    </source>
</evidence>
<dbReference type="PROSITE" id="PS50293">
    <property type="entry name" value="TPR_REGION"/>
    <property type="match status" value="1"/>
</dbReference>
<sequence>MKKYFLSLVLLLMLFGFVNASYANEIEKCFHYLKLQKYQLALESGQNAVKSNPENTEAHVCLGEAYTNLGYFGLSIKEFQIAEKLTSDKGSLAIIYSYLGIDHDNLGDSNTALLNYNKELQIAKELNDIEEESLALNNIANIYLEQGNYDKSLEYLNKSLQLTSKPTTIATIYNNIATIYLYKNDNNKAVEYYKKALEFNQEAGNYRGAAHVMLNLGTAYTNLQDFSEAERYLRQGLEMVQKISDKYWEAVAYESLGQIYLAQNKKALASEYFTRAYNLYRTIGDNNDAKSVYEKYLK</sequence>
<feature type="signal peptide" evidence="6">
    <location>
        <begin position="1"/>
        <end position="23"/>
    </location>
</feature>
<dbReference type="Pfam" id="PF13432">
    <property type="entry name" value="TPR_16"/>
    <property type="match status" value="1"/>
</dbReference>
<dbReference type="GO" id="GO:0008800">
    <property type="term" value="F:beta-lactamase activity"/>
    <property type="evidence" value="ECO:0007669"/>
    <property type="project" value="UniProtKB-EC"/>
</dbReference>
<dbReference type="InterPro" id="IPR011990">
    <property type="entry name" value="TPR-like_helical_dom_sf"/>
</dbReference>
<name>A0A832AUJ3_DESAE</name>
<keyword evidence="4" id="KW-0046">Antibiotic resistance</keyword>
<protein>
    <recommendedName>
        <fullName evidence="2">beta-lactamase</fullName>
        <ecNumber evidence="2">3.5.2.6</ecNumber>
    </recommendedName>
</protein>
<comment type="catalytic activity">
    <reaction evidence="1">
        <text>a beta-lactam + H2O = a substituted beta-amino acid</text>
        <dbReference type="Rhea" id="RHEA:20401"/>
        <dbReference type="ChEBI" id="CHEBI:15377"/>
        <dbReference type="ChEBI" id="CHEBI:35627"/>
        <dbReference type="ChEBI" id="CHEBI:140347"/>
        <dbReference type="EC" id="3.5.2.6"/>
    </reaction>
</comment>
<dbReference type="SUPFAM" id="SSF48452">
    <property type="entry name" value="TPR-like"/>
    <property type="match status" value="2"/>
</dbReference>
<dbReference type="InterPro" id="IPR006597">
    <property type="entry name" value="Sel1-like"/>
</dbReference>
<dbReference type="InterPro" id="IPR019734">
    <property type="entry name" value="TPR_rpt"/>
</dbReference>
<evidence type="ECO:0000256" key="5">
    <source>
        <dbReference type="PROSITE-ProRule" id="PRU00339"/>
    </source>
</evidence>
<feature type="repeat" description="TPR" evidence="5">
    <location>
        <begin position="210"/>
        <end position="243"/>
    </location>
</feature>
<keyword evidence="3" id="KW-1015">Disulfide bond</keyword>
<evidence type="ECO:0000313" key="7">
    <source>
        <dbReference type="EMBL" id="HGA37366.1"/>
    </source>
</evidence>
<feature type="chain" id="PRO_5032443408" description="beta-lactamase" evidence="6">
    <location>
        <begin position="24"/>
        <end position="298"/>
    </location>
</feature>
<keyword evidence="6" id="KW-0732">Signal</keyword>
<accession>A0A832AUJ3</accession>
<evidence type="ECO:0000256" key="1">
    <source>
        <dbReference type="ARBA" id="ARBA00001526"/>
    </source>
</evidence>
<dbReference type="GO" id="GO:0046677">
    <property type="term" value="P:response to antibiotic"/>
    <property type="evidence" value="ECO:0007669"/>
    <property type="project" value="UniProtKB-KW"/>
</dbReference>
<dbReference type="SMART" id="SM00028">
    <property type="entry name" value="TPR"/>
    <property type="match status" value="6"/>
</dbReference>
<dbReference type="Pfam" id="PF13424">
    <property type="entry name" value="TPR_12"/>
    <property type="match status" value="2"/>
</dbReference>
<dbReference type="Gene3D" id="1.25.40.10">
    <property type="entry name" value="Tetratricopeptide repeat domain"/>
    <property type="match status" value="3"/>
</dbReference>
<feature type="repeat" description="TPR" evidence="5">
    <location>
        <begin position="250"/>
        <end position="283"/>
    </location>
</feature>
<dbReference type="EMBL" id="DTPL01000057">
    <property type="protein sequence ID" value="HGA37366.1"/>
    <property type="molecule type" value="Genomic_DNA"/>
</dbReference>
<organism evidence="7">
    <name type="scientific">Desulfurella acetivorans</name>
    <dbReference type="NCBI Taxonomy" id="33002"/>
    <lineage>
        <taxon>Bacteria</taxon>
        <taxon>Pseudomonadati</taxon>
        <taxon>Campylobacterota</taxon>
        <taxon>Desulfurellia</taxon>
        <taxon>Desulfurellales</taxon>
        <taxon>Desulfurellaceae</taxon>
        <taxon>Desulfurella</taxon>
    </lineage>
</organism>
<dbReference type="PROSITE" id="PS50005">
    <property type="entry name" value="TPR"/>
    <property type="match status" value="4"/>
</dbReference>
<dbReference type="AlphaFoldDB" id="A0A832AUJ3"/>
<dbReference type="PANTHER" id="PTHR10098:SF108">
    <property type="entry name" value="TETRATRICOPEPTIDE REPEAT PROTEIN 28"/>
    <property type="match status" value="1"/>
</dbReference>
<feature type="repeat" description="TPR" evidence="5">
    <location>
        <begin position="170"/>
        <end position="203"/>
    </location>
</feature>
<evidence type="ECO:0000256" key="2">
    <source>
        <dbReference type="ARBA" id="ARBA00012865"/>
    </source>
</evidence>
<feature type="repeat" description="TPR" evidence="5">
    <location>
        <begin position="133"/>
        <end position="166"/>
    </location>
</feature>
<comment type="caution">
    <text evidence="7">The sequence shown here is derived from an EMBL/GenBank/DDBJ whole genome shotgun (WGS) entry which is preliminary data.</text>
</comment>
<gene>
    <name evidence="7" type="ORF">ENX80_00915</name>
</gene>
<evidence type="ECO:0000256" key="3">
    <source>
        <dbReference type="ARBA" id="ARBA00023157"/>
    </source>
</evidence>